<accession>D8Q8G5</accession>
<dbReference type="InParanoid" id="D8Q8G5"/>
<dbReference type="SUPFAM" id="SSF53474">
    <property type="entry name" value="alpha/beta-Hydrolases"/>
    <property type="match status" value="1"/>
</dbReference>
<keyword evidence="3" id="KW-0732">Signal</keyword>
<evidence type="ECO:0000256" key="1">
    <source>
        <dbReference type="ARBA" id="ARBA00005964"/>
    </source>
</evidence>
<dbReference type="Pfam" id="PF00135">
    <property type="entry name" value="COesterase"/>
    <property type="match status" value="1"/>
</dbReference>
<dbReference type="InterPro" id="IPR019826">
    <property type="entry name" value="Carboxylesterase_B_AS"/>
</dbReference>
<dbReference type="STRING" id="578458.D8Q8G5"/>
<keyword evidence="2 3" id="KW-0378">Hydrolase</keyword>
<evidence type="ECO:0000256" key="3">
    <source>
        <dbReference type="RuleBase" id="RU361235"/>
    </source>
</evidence>
<dbReference type="Proteomes" id="UP000007431">
    <property type="component" value="Unassembled WGS sequence"/>
</dbReference>
<dbReference type="VEuPathDB" id="FungiDB:SCHCODRAFT_02632987"/>
<evidence type="ECO:0000313" key="7">
    <source>
        <dbReference type="Proteomes" id="UP000007431"/>
    </source>
</evidence>
<dbReference type="PANTHER" id="PTHR11559">
    <property type="entry name" value="CARBOXYLESTERASE"/>
    <property type="match status" value="1"/>
</dbReference>
<comment type="similarity">
    <text evidence="1 3">Belongs to the type-B carboxylesterase/lipase family.</text>
</comment>
<proteinExistence type="inferred from homology"/>
<feature type="domain" description="Carboxylesterase type B" evidence="5">
    <location>
        <begin position="35"/>
        <end position="527"/>
    </location>
</feature>
<gene>
    <name evidence="6" type="ORF">SCHCODRAFT_110253</name>
</gene>
<dbReference type="InterPro" id="IPR029058">
    <property type="entry name" value="AB_hydrolase_fold"/>
</dbReference>
<protein>
    <recommendedName>
        <fullName evidence="3">Carboxylic ester hydrolase</fullName>
        <ecNumber evidence="3">3.1.1.-</ecNumber>
    </recommendedName>
</protein>
<dbReference type="EC" id="3.1.1.-" evidence="3"/>
<dbReference type="HOGENOM" id="CLU_006586_10_5_1"/>
<evidence type="ECO:0000259" key="5">
    <source>
        <dbReference type="Pfam" id="PF00135"/>
    </source>
</evidence>
<dbReference type="Gene3D" id="3.40.50.1820">
    <property type="entry name" value="alpha/beta hydrolase"/>
    <property type="match status" value="1"/>
</dbReference>
<organism evidence="7">
    <name type="scientific">Schizophyllum commune (strain H4-8 / FGSC 9210)</name>
    <name type="common">Split gill fungus</name>
    <dbReference type="NCBI Taxonomy" id="578458"/>
    <lineage>
        <taxon>Eukaryota</taxon>
        <taxon>Fungi</taxon>
        <taxon>Dikarya</taxon>
        <taxon>Basidiomycota</taxon>
        <taxon>Agaricomycotina</taxon>
        <taxon>Agaricomycetes</taxon>
        <taxon>Agaricomycetidae</taxon>
        <taxon>Agaricales</taxon>
        <taxon>Schizophyllaceae</taxon>
        <taxon>Schizophyllum</taxon>
    </lineage>
</organism>
<dbReference type="AlphaFoldDB" id="D8Q8G5"/>
<feature type="non-terminal residue" evidence="6">
    <location>
        <position position="557"/>
    </location>
</feature>
<feature type="signal peptide" evidence="3">
    <location>
        <begin position="1"/>
        <end position="17"/>
    </location>
</feature>
<name>D8Q8G5_SCHCM</name>
<dbReference type="InterPro" id="IPR002018">
    <property type="entry name" value="CarbesteraseB"/>
</dbReference>
<dbReference type="PROSITE" id="PS00122">
    <property type="entry name" value="CARBOXYLESTERASE_B_1"/>
    <property type="match status" value="1"/>
</dbReference>
<feature type="region of interest" description="Disordered" evidence="4">
    <location>
        <begin position="73"/>
        <end position="95"/>
    </location>
</feature>
<dbReference type="eggNOG" id="KOG1516">
    <property type="taxonomic scope" value="Eukaryota"/>
</dbReference>
<evidence type="ECO:0000256" key="2">
    <source>
        <dbReference type="ARBA" id="ARBA00022801"/>
    </source>
</evidence>
<sequence>MLFQYFSQVVFAAFALARPTVDLGYATYEGVCDGDSNTTHFLSVRYAAPPTGDLRWRPPQPPLLQSGVQQATSQPPMCVQDPRGQATSAPPFARGEKTDKNDTLLDACALQGICPLNDPTPPADSEDCLFLNVWTSGNFEAQTNTSKPVLVWIHGGGYGSGGATGLAGVDVFDGKYPILRAQGDLVVVVIQYRLGMYGFLAGSDVQAAGAANVGLLDQQFALQWVQEHIHKFGGNPSDVTIWGESAGGGSVSEHVLANGGKTSPPLFTTAITSSDYLPPHYDIQDPIPEAIYDEVIKQAGCKSEADALECLRKTDDAVLRRINADVAISAYSDVYIFMPVVDHTFVQQAPTQAIAQGKVNGNHLLSVNNVDEGRIFINATRLGGDSFDAAEWLQNTWPRLTDTEIAGALALYSELAPLEQAIKIDADVEFNCPTFSLMRAFDKPYKAEFAIDNALHGYDLPYYFPDVGKLFPKSYNNTDFDTAFASAFTNFILAKDPNVKVAADITPAWPSWSDEAPLEMVFNKTEDGVPDIQVKSVDSKLLERCSYWQSIASSIGQ</sequence>
<keyword evidence="7" id="KW-1185">Reference proteome</keyword>
<reference evidence="6 7" key="1">
    <citation type="journal article" date="2010" name="Nat. Biotechnol.">
        <title>Genome sequence of the model mushroom Schizophyllum commune.</title>
        <authorList>
            <person name="Ohm R.A."/>
            <person name="de Jong J.F."/>
            <person name="Lugones L.G."/>
            <person name="Aerts A."/>
            <person name="Kothe E."/>
            <person name="Stajich J.E."/>
            <person name="de Vries R.P."/>
            <person name="Record E."/>
            <person name="Levasseur A."/>
            <person name="Baker S.E."/>
            <person name="Bartholomew K.A."/>
            <person name="Coutinho P.M."/>
            <person name="Erdmann S."/>
            <person name="Fowler T.J."/>
            <person name="Gathman A.C."/>
            <person name="Lombard V."/>
            <person name="Henrissat B."/>
            <person name="Knabe N."/>
            <person name="Kuees U."/>
            <person name="Lilly W.W."/>
            <person name="Lindquist E."/>
            <person name="Lucas S."/>
            <person name="Magnuson J.K."/>
            <person name="Piumi F."/>
            <person name="Raudaskoski M."/>
            <person name="Salamov A."/>
            <person name="Schmutz J."/>
            <person name="Schwarze F.W.M.R."/>
            <person name="vanKuyk P.A."/>
            <person name="Horton J.S."/>
            <person name="Grigoriev I.V."/>
            <person name="Woesten H.A.B."/>
        </authorList>
    </citation>
    <scope>NUCLEOTIDE SEQUENCE [LARGE SCALE GENOMIC DNA]</scope>
    <source>
        <strain evidence="7">H4-8 / FGSC 9210</strain>
    </source>
</reference>
<feature type="chain" id="PRO_5005127228" description="Carboxylic ester hydrolase" evidence="3">
    <location>
        <begin position="18"/>
        <end position="557"/>
    </location>
</feature>
<dbReference type="EMBL" id="GL377308">
    <property type="protein sequence ID" value="EFI95061.1"/>
    <property type="molecule type" value="Genomic_DNA"/>
</dbReference>
<dbReference type="OMA" id="DQPPWCP"/>
<evidence type="ECO:0000256" key="4">
    <source>
        <dbReference type="SAM" id="MobiDB-lite"/>
    </source>
</evidence>
<dbReference type="InterPro" id="IPR050309">
    <property type="entry name" value="Type-B_Carboxylest/Lipase"/>
</dbReference>
<dbReference type="GO" id="GO:0016787">
    <property type="term" value="F:hydrolase activity"/>
    <property type="evidence" value="ECO:0007669"/>
    <property type="project" value="UniProtKB-KW"/>
</dbReference>
<evidence type="ECO:0000313" key="6">
    <source>
        <dbReference type="EMBL" id="EFI95061.1"/>
    </source>
</evidence>
<dbReference type="ESTHER" id="schco-d8q8g5">
    <property type="family name" value="Fungal_carboxylesterase_lipase"/>
</dbReference>